<evidence type="ECO:0000313" key="2">
    <source>
        <dbReference type="EMBL" id="OGY45255.1"/>
    </source>
</evidence>
<reference evidence="2 3" key="1">
    <citation type="journal article" date="2016" name="Nat. Commun.">
        <title>Thousands of microbial genomes shed light on interconnected biogeochemical processes in an aquifer system.</title>
        <authorList>
            <person name="Anantharaman K."/>
            <person name="Brown C.T."/>
            <person name="Hug L.A."/>
            <person name="Sharon I."/>
            <person name="Castelle C.J."/>
            <person name="Probst A.J."/>
            <person name="Thomas B.C."/>
            <person name="Singh A."/>
            <person name="Wilkins M.J."/>
            <person name="Karaoz U."/>
            <person name="Brodie E.L."/>
            <person name="Williams K.H."/>
            <person name="Hubbard S.S."/>
            <person name="Banfield J.F."/>
        </authorList>
    </citation>
    <scope>NUCLEOTIDE SEQUENCE [LARGE SCALE GENOMIC DNA]</scope>
</reference>
<dbReference type="EMBL" id="MHIB01000003">
    <property type="protein sequence ID" value="OGY45255.1"/>
    <property type="molecule type" value="Genomic_DNA"/>
</dbReference>
<name>A0A1G1XYU5_9BACT</name>
<evidence type="ECO:0000256" key="1">
    <source>
        <dbReference type="SAM" id="Phobius"/>
    </source>
</evidence>
<dbReference type="AlphaFoldDB" id="A0A1G1XYU5"/>
<dbReference type="STRING" id="1797532.A2729_00210"/>
<keyword evidence="1" id="KW-1133">Transmembrane helix</keyword>
<dbReference type="Proteomes" id="UP000178930">
    <property type="component" value="Unassembled WGS sequence"/>
</dbReference>
<evidence type="ECO:0008006" key="4">
    <source>
        <dbReference type="Google" id="ProtNLM"/>
    </source>
</evidence>
<comment type="caution">
    <text evidence="2">The sequence shown here is derived from an EMBL/GenBank/DDBJ whole genome shotgun (WGS) entry which is preliminary data.</text>
</comment>
<evidence type="ECO:0000313" key="3">
    <source>
        <dbReference type="Proteomes" id="UP000178930"/>
    </source>
</evidence>
<keyword evidence="1" id="KW-0472">Membrane</keyword>
<sequence>MLNLKTKFSFFIFFFIFFLFLPHFSLALTAMSPILEIEVKPGESQTGFLKLYNETAADLILTSSLESFKAGDETGQPVFLLPEQKDKFLDWFTELPTEILLRPQQVILVPFRIQVPANATPGGYYAAIFWQTNSGQTKDGSGAGISGRIATLVFLKVAGELNESAQLVGFETIPKNNYFFHFPLNFSVRVNNQGNIHLQPQGQIILSDWFSRKIALDINQEKRFILPGSIRRFDVVWESGANKNFWQNFLAELYLEFKNLPFGPYQAELSLNYGARHQTLTGSLNFWFIPWRLILAIVILIIFLVTFWRINRRVKELKNKLEKLVNEKNQGN</sequence>
<keyword evidence="1" id="KW-0812">Transmembrane</keyword>
<organism evidence="2 3">
    <name type="scientific">Candidatus Buchananbacteria bacterium RIFCSPHIGHO2_01_FULL_39_14</name>
    <dbReference type="NCBI Taxonomy" id="1797532"/>
    <lineage>
        <taxon>Bacteria</taxon>
        <taxon>Candidatus Buchananiibacteriota</taxon>
    </lineage>
</organism>
<accession>A0A1G1XYU5</accession>
<feature type="transmembrane region" description="Helical" evidence="1">
    <location>
        <begin position="286"/>
        <end position="310"/>
    </location>
</feature>
<protein>
    <recommendedName>
        <fullName evidence="4">DUF916 domain-containing protein</fullName>
    </recommendedName>
</protein>
<proteinExistence type="predicted"/>
<gene>
    <name evidence="2" type="ORF">A2729_00210</name>
</gene>